<evidence type="ECO:0000313" key="4">
    <source>
        <dbReference type="EnsemblPlants" id="AES74738"/>
    </source>
</evidence>
<feature type="transmembrane region" description="Helical" evidence="1">
    <location>
        <begin position="64"/>
        <end position="84"/>
    </location>
</feature>
<dbReference type="AlphaFoldDB" id="G7KKW7"/>
<protein>
    <submittedName>
        <fullName evidence="2">Transmembrane protein, putative</fullName>
    </submittedName>
</protein>
<dbReference type="Proteomes" id="UP000265566">
    <property type="component" value="Chromosome 6"/>
</dbReference>
<gene>
    <name evidence="2" type="ordered locus">MTR_6g012600</name>
    <name evidence="3" type="ORF">MtrunA17_Chr6g0453401</name>
</gene>
<dbReference type="PaxDb" id="3880-AES74738"/>
<dbReference type="EnsemblPlants" id="AES74738">
    <property type="protein sequence ID" value="AES74738"/>
    <property type="gene ID" value="MTR_6g012600"/>
</dbReference>
<keyword evidence="1" id="KW-0472">Membrane</keyword>
<keyword evidence="1" id="KW-1133">Transmembrane helix</keyword>
<accession>G7KKW7</accession>
<reference evidence="2 5" key="1">
    <citation type="journal article" date="2011" name="Nature">
        <title>The Medicago genome provides insight into the evolution of rhizobial symbioses.</title>
        <authorList>
            <person name="Young N.D."/>
            <person name="Debelle F."/>
            <person name="Oldroyd G.E."/>
            <person name="Geurts R."/>
            <person name="Cannon S.B."/>
            <person name="Udvardi M.K."/>
            <person name="Benedito V.A."/>
            <person name="Mayer K.F."/>
            <person name="Gouzy J."/>
            <person name="Schoof H."/>
            <person name="Van de Peer Y."/>
            <person name="Proost S."/>
            <person name="Cook D.R."/>
            <person name="Meyers B.C."/>
            <person name="Spannagl M."/>
            <person name="Cheung F."/>
            <person name="De Mita S."/>
            <person name="Krishnakumar V."/>
            <person name="Gundlach H."/>
            <person name="Zhou S."/>
            <person name="Mudge J."/>
            <person name="Bharti A.K."/>
            <person name="Murray J.D."/>
            <person name="Naoumkina M.A."/>
            <person name="Rosen B."/>
            <person name="Silverstein K.A."/>
            <person name="Tang H."/>
            <person name="Rombauts S."/>
            <person name="Zhao P.X."/>
            <person name="Zhou P."/>
            <person name="Barbe V."/>
            <person name="Bardou P."/>
            <person name="Bechner M."/>
            <person name="Bellec A."/>
            <person name="Berger A."/>
            <person name="Berges H."/>
            <person name="Bidwell S."/>
            <person name="Bisseling T."/>
            <person name="Choisne N."/>
            <person name="Couloux A."/>
            <person name="Denny R."/>
            <person name="Deshpande S."/>
            <person name="Dai X."/>
            <person name="Doyle J.J."/>
            <person name="Dudez A.M."/>
            <person name="Farmer A.D."/>
            <person name="Fouteau S."/>
            <person name="Franken C."/>
            <person name="Gibelin C."/>
            <person name="Gish J."/>
            <person name="Goldstein S."/>
            <person name="Gonzalez A.J."/>
            <person name="Green P.J."/>
            <person name="Hallab A."/>
            <person name="Hartog M."/>
            <person name="Hua A."/>
            <person name="Humphray S.J."/>
            <person name="Jeong D.H."/>
            <person name="Jing Y."/>
            <person name="Jocker A."/>
            <person name="Kenton S.M."/>
            <person name="Kim D.J."/>
            <person name="Klee K."/>
            <person name="Lai H."/>
            <person name="Lang C."/>
            <person name="Lin S."/>
            <person name="Macmil S.L."/>
            <person name="Magdelenat G."/>
            <person name="Matthews L."/>
            <person name="McCorrison J."/>
            <person name="Monaghan E.L."/>
            <person name="Mun J.H."/>
            <person name="Najar F.Z."/>
            <person name="Nicholson C."/>
            <person name="Noirot C."/>
            <person name="O'Bleness M."/>
            <person name="Paule C.R."/>
            <person name="Poulain J."/>
            <person name="Prion F."/>
            <person name="Qin B."/>
            <person name="Qu C."/>
            <person name="Retzel E.F."/>
            <person name="Riddle C."/>
            <person name="Sallet E."/>
            <person name="Samain S."/>
            <person name="Samson N."/>
            <person name="Sanders I."/>
            <person name="Saurat O."/>
            <person name="Scarpelli C."/>
            <person name="Schiex T."/>
            <person name="Segurens B."/>
            <person name="Severin A.J."/>
            <person name="Sherrier D.J."/>
            <person name="Shi R."/>
            <person name="Sims S."/>
            <person name="Singer S.R."/>
            <person name="Sinharoy S."/>
            <person name="Sterck L."/>
            <person name="Viollet A."/>
            <person name="Wang B.B."/>
            <person name="Wang K."/>
            <person name="Wang M."/>
            <person name="Wang X."/>
            <person name="Warfsmann J."/>
            <person name="Weissenbach J."/>
            <person name="White D.D."/>
            <person name="White J.D."/>
            <person name="Wiley G.B."/>
            <person name="Wincker P."/>
            <person name="Xing Y."/>
            <person name="Yang L."/>
            <person name="Yao Z."/>
            <person name="Ying F."/>
            <person name="Zhai J."/>
            <person name="Zhou L."/>
            <person name="Zuber A."/>
            <person name="Denarie J."/>
            <person name="Dixon R.A."/>
            <person name="May G.D."/>
            <person name="Schwartz D.C."/>
            <person name="Rogers J."/>
            <person name="Quetier F."/>
            <person name="Town C.D."/>
            <person name="Roe B.A."/>
        </authorList>
    </citation>
    <scope>NUCLEOTIDE SEQUENCE [LARGE SCALE GENOMIC DNA]</scope>
    <source>
        <strain evidence="2">A17</strain>
        <strain evidence="4 5">cv. Jemalong A17</strain>
    </source>
</reference>
<reference evidence="2 5" key="2">
    <citation type="journal article" date="2014" name="BMC Genomics">
        <title>An improved genome release (version Mt4.0) for the model legume Medicago truncatula.</title>
        <authorList>
            <person name="Tang H."/>
            <person name="Krishnakumar V."/>
            <person name="Bidwell S."/>
            <person name="Rosen B."/>
            <person name="Chan A."/>
            <person name="Zhou S."/>
            <person name="Gentzbittel L."/>
            <person name="Childs K.L."/>
            <person name="Yandell M."/>
            <person name="Gundlach H."/>
            <person name="Mayer K.F."/>
            <person name="Schwartz D.C."/>
            <person name="Town C.D."/>
        </authorList>
    </citation>
    <scope>GENOME REANNOTATION</scope>
    <source>
        <strain evidence="4 5">cv. Jemalong A17</strain>
    </source>
</reference>
<evidence type="ECO:0000313" key="3">
    <source>
        <dbReference type="EMBL" id="RHN50067.1"/>
    </source>
</evidence>
<evidence type="ECO:0000256" key="1">
    <source>
        <dbReference type="SAM" id="Phobius"/>
    </source>
</evidence>
<name>G7KKW7_MEDTR</name>
<proteinExistence type="predicted"/>
<reference evidence="3" key="4">
    <citation type="journal article" date="2018" name="Nat. Plants">
        <title>Whole-genome landscape of Medicago truncatula symbiotic genes.</title>
        <authorList>
            <person name="Pecrix Y."/>
            <person name="Gamas P."/>
            <person name="Carrere S."/>
        </authorList>
    </citation>
    <scope>NUCLEOTIDE SEQUENCE</scope>
    <source>
        <tissue evidence="3">Leaves</tissue>
    </source>
</reference>
<dbReference type="Gramene" id="rna34317">
    <property type="protein sequence ID" value="RHN50067.1"/>
    <property type="gene ID" value="gene34317"/>
</dbReference>
<keyword evidence="1 2" id="KW-0812">Transmembrane</keyword>
<dbReference type="EMBL" id="CM001222">
    <property type="protein sequence ID" value="AES74738.1"/>
    <property type="molecule type" value="Genomic_DNA"/>
</dbReference>
<organism evidence="2 5">
    <name type="scientific">Medicago truncatula</name>
    <name type="common">Barrel medic</name>
    <name type="synonym">Medicago tribuloides</name>
    <dbReference type="NCBI Taxonomy" id="3880"/>
    <lineage>
        <taxon>Eukaryota</taxon>
        <taxon>Viridiplantae</taxon>
        <taxon>Streptophyta</taxon>
        <taxon>Embryophyta</taxon>
        <taxon>Tracheophyta</taxon>
        <taxon>Spermatophyta</taxon>
        <taxon>Magnoliopsida</taxon>
        <taxon>eudicotyledons</taxon>
        <taxon>Gunneridae</taxon>
        <taxon>Pentapetalae</taxon>
        <taxon>rosids</taxon>
        <taxon>fabids</taxon>
        <taxon>Fabales</taxon>
        <taxon>Fabaceae</taxon>
        <taxon>Papilionoideae</taxon>
        <taxon>50 kb inversion clade</taxon>
        <taxon>NPAAA clade</taxon>
        <taxon>Hologalegina</taxon>
        <taxon>IRL clade</taxon>
        <taxon>Trifolieae</taxon>
        <taxon>Medicago</taxon>
    </lineage>
</organism>
<reference evidence="4" key="3">
    <citation type="submission" date="2015-04" db="UniProtKB">
        <authorList>
            <consortium name="EnsemblPlants"/>
        </authorList>
    </citation>
    <scope>IDENTIFICATION</scope>
    <source>
        <strain evidence="4">cv. Jemalong A17</strain>
    </source>
</reference>
<dbReference type="Proteomes" id="UP000002051">
    <property type="component" value="Chromosome 6"/>
</dbReference>
<dbReference type="EMBL" id="PSQE01000006">
    <property type="protein sequence ID" value="RHN50067.1"/>
    <property type="molecule type" value="Genomic_DNA"/>
</dbReference>
<sequence>MQRSNTNVKWQRPKLGFVKISTNVNLSEVGIWGLGVVARDDNGEELGSSTWCVEGFEDRATAEAFLMFKALCWAIVVVSLRSFLRVIVM</sequence>
<dbReference type="HOGENOM" id="CLU_2458212_0_0_1"/>
<evidence type="ECO:0000313" key="2">
    <source>
        <dbReference type="EMBL" id="AES74738.1"/>
    </source>
</evidence>
<keyword evidence="5" id="KW-1185">Reference proteome</keyword>
<evidence type="ECO:0000313" key="5">
    <source>
        <dbReference type="Proteomes" id="UP000002051"/>
    </source>
</evidence>